<organism evidence="3 4">
    <name type="scientific">Ancylobacter polymorphus</name>
    <dbReference type="NCBI Taxonomy" id="223390"/>
    <lineage>
        <taxon>Bacteria</taxon>
        <taxon>Pseudomonadati</taxon>
        <taxon>Pseudomonadota</taxon>
        <taxon>Alphaproteobacteria</taxon>
        <taxon>Hyphomicrobiales</taxon>
        <taxon>Xanthobacteraceae</taxon>
        <taxon>Ancylobacter</taxon>
    </lineage>
</organism>
<feature type="domain" description="GIY-YIG" evidence="2">
    <location>
        <begin position="2"/>
        <end position="79"/>
    </location>
</feature>
<sequence>MKPHWVYILASQRNGTLYVGVTRDLPKRMHEHRTGLFGGFTEQHGVKTLVFAEPHDTAMAAIQREKNLKHWPRRWKLALIERDNPDWRDLYDDLL</sequence>
<reference evidence="3" key="1">
    <citation type="submission" date="2021-09" db="EMBL/GenBank/DDBJ databases">
        <title>Network and meta-omics reveal the key degrader and cooperation patterns in an efficient 1,4-dioxane-degrading microbial community.</title>
        <authorList>
            <person name="Dai C."/>
        </authorList>
    </citation>
    <scope>NUCLEOTIDE SEQUENCE</scope>
    <source>
        <strain evidence="3">ZM13</strain>
    </source>
</reference>
<dbReference type="PROSITE" id="PS50164">
    <property type="entry name" value="GIY_YIG"/>
    <property type="match status" value="1"/>
</dbReference>
<evidence type="ECO:0000313" key="3">
    <source>
        <dbReference type="EMBL" id="UOK69596.1"/>
    </source>
</evidence>
<evidence type="ECO:0000256" key="1">
    <source>
        <dbReference type="ARBA" id="ARBA00007435"/>
    </source>
</evidence>
<dbReference type="KEGG" id="apol:K9D25_12610"/>
<dbReference type="InterPro" id="IPR035901">
    <property type="entry name" value="GIY-YIG_endonuc_sf"/>
</dbReference>
<evidence type="ECO:0000259" key="2">
    <source>
        <dbReference type="PROSITE" id="PS50164"/>
    </source>
</evidence>
<dbReference type="InterPro" id="IPR000305">
    <property type="entry name" value="GIY-YIG_endonuc"/>
</dbReference>
<dbReference type="Pfam" id="PF01541">
    <property type="entry name" value="GIY-YIG"/>
    <property type="match status" value="1"/>
</dbReference>
<comment type="similarity">
    <text evidence="1">Belongs to the UPF0213 family.</text>
</comment>
<dbReference type="PANTHER" id="PTHR34477">
    <property type="entry name" value="UPF0213 PROTEIN YHBQ"/>
    <property type="match status" value="1"/>
</dbReference>
<dbReference type="SUPFAM" id="SSF82771">
    <property type="entry name" value="GIY-YIG endonuclease"/>
    <property type="match status" value="1"/>
</dbReference>
<accession>A0A9E6ZPZ2</accession>
<evidence type="ECO:0000313" key="4">
    <source>
        <dbReference type="Proteomes" id="UP000831684"/>
    </source>
</evidence>
<dbReference type="PANTHER" id="PTHR34477:SF5">
    <property type="entry name" value="BSL5627 PROTEIN"/>
    <property type="match status" value="1"/>
</dbReference>
<dbReference type="Proteomes" id="UP000831684">
    <property type="component" value="Chromosome"/>
</dbReference>
<dbReference type="AlphaFoldDB" id="A0A9E6ZPZ2"/>
<proteinExistence type="inferred from homology"/>
<dbReference type="EMBL" id="CP083239">
    <property type="protein sequence ID" value="UOK69596.1"/>
    <property type="molecule type" value="Genomic_DNA"/>
</dbReference>
<protein>
    <submittedName>
        <fullName evidence="3">GIY-YIG nuclease family protein</fullName>
    </submittedName>
</protein>
<dbReference type="InterPro" id="IPR050190">
    <property type="entry name" value="UPF0213_domain"/>
</dbReference>
<dbReference type="SMART" id="SM00465">
    <property type="entry name" value="GIYc"/>
    <property type="match status" value="1"/>
</dbReference>
<name>A0A9E6ZPZ2_9HYPH</name>
<dbReference type="CDD" id="cd10448">
    <property type="entry name" value="GIY-YIG_unchar_3"/>
    <property type="match status" value="1"/>
</dbReference>
<gene>
    <name evidence="3" type="ORF">K9D25_12610</name>
</gene>
<dbReference type="RefSeq" id="WP_244375643.1">
    <property type="nucleotide sequence ID" value="NZ_CP083239.1"/>
</dbReference>
<dbReference type="Gene3D" id="3.40.1440.10">
    <property type="entry name" value="GIY-YIG endonuclease"/>
    <property type="match status" value="1"/>
</dbReference>